<organism evidence="1 2">
    <name type="scientific">Gluconacetobacter liquefaciens</name>
    <name type="common">Acetobacter liquefaciens</name>
    <dbReference type="NCBI Taxonomy" id="89584"/>
    <lineage>
        <taxon>Bacteria</taxon>
        <taxon>Pseudomonadati</taxon>
        <taxon>Pseudomonadota</taxon>
        <taxon>Alphaproteobacteria</taxon>
        <taxon>Acetobacterales</taxon>
        <taxon>Acetobacteraceae</taxon>
        <taxon>Gluconacetobacter</taxon>
    </lineage>
</organism>
<gene>
    <name evidence="1" type="ORF">HLH32_01110</name>
</gene>
<evidence type="ECO:0000313" key="2">
    <source>
        <dbReference type="Proteomes" id="UP000562982"/>
    </source>
</evidence>
<sequence length="50" mass="5711">MQEPILRYAEVILPSFGGDLADEGHIMFTCTGSEANDLALRYTLFQYTRR</sequence>
<protein>
    <submittedName>
        <fullName evidence="1">Uncharacterized protein</fullName>
    </submittedName>
</protein>
<reference evidence="1 2" key="1">
    <citation type="submission" date="2020-04" db="EMBL/GenBank/DDBJ databases">
        <title>Description of novel Gluconacetobacter.</title>
        <authorList>
            <person name="Sombolestani A."/>
        </authorList>
    </citation>
    <scope>NUCLEOTIDE SEQUENCE [LARGE SCALE GENOMIC DNA]</scope>
    <source>
        <strain evidence="1 2">LMG 1382</strain>
    </source>
</reference>
<comment type="caution">
    <text evidence="1">The sequence shown here is derived from an EMBL/GenBank/DDBJ whole genome shotgun (WGS) entry which is preliminary data.</text>
</comment>
<dbReference type="Proteomes" id="UP000562982">
    <property type="component" value="Unassembled WGS sequence"/>
</dbReference>
<proteinExistence type="predicted"/>
<accession>A0A7W4JHX3</accession>
<dbReference type="AlphaFoldDB" id="A0A7W4JHX3"/>
<dbReference type="EMBL" id="JABEQI010000001">
    <property type="protein sequence ID" value="MBB2185002.1"/>
    <property type="molecule type" value="Genomic_DNA"/>
</dbReference>
<dbReference type="RefSeq" id="WP_170143074.1">
    <property type="nucleotide sequence ID" value="NZ_BJMI01000007.1"/>
</dbReference>
<name>A0A7W4JHX3_GLULI</name>
<evidence type="ECO:0000313" key="1">
    <source>
        <dbReference type="EMBL" id="MBB2185002.1"/>
    </source>
</evidence>